<keyword evidence="2" id="KW-1185">Reference proteome</keyword>
<evidence type="ECO:0000313" key="2">
    <source>
        <dbReference type="Proteomes" id="UP000800094"/>
    </source>
</evidence>
<gene>
    <name evidence="1" type="ORF">BU26DRAFT_557543</name>
</gene>
<dbReference type="EMBL" id="ML987189">
    <property type="protein sequence ID" value="KAF2256068.1"/>
    <property type="molecule type" value="Genomic_DNA"/>
</dbReference>
<reference evidence="1" key="1">
    <citation type="journal article" date="2020" name="Stud. Mycol.">
        <title>101 Dothideomycetes genomes: a test case for predicting lifestyles and emergence of pathogens.</title>
        <authorList>
            <person name="Haridas S."/>
            <person name="Albert R."/>
            <person name="Binder M."/>
            <person name="Bloem J."/>
            <person name="Labutti K."/>
            <person name="Salamov A."/>
            <person name="Andreopoulos B."/>
            <person name="Baker S."/>
            <person name="Barry K."/>
            <person name="Bills G."/>
            <person name="Bluhm B."/>
            <person name="Cannon C."/>
            <person name="Castanera R."/>
            <person name="Culley D."/>
            <person name="Daum C."/>
            <person name="Ezra D."/>
            <person name="Gonzalez J."/>
            <person name="Henrissat B."/>
            <person name="Kuo A."/>
            <person name="Liang C."/>
            <person name="Lipzen A."/>
            <person name="Lutzoni F."/>
            <person name="Magnuson J."/>
            <person name="Mondo S."/>
            <person name="Nolan M."/>
            <person name="Ohm R."/>
            <person name="Pangilinan J."/>
            <person name="Park H.-J."/>
            <person name="Ramirez L."/>
            <person name="Alfaro M."/>
            <person name="Sun H."/>
            <person name="Tritt A."/>
            <person name="Yoshinaga Y."/>
            <person name="Zwiers L.-H."/>
            <person name="Turgeon B."/>
            <person name="Goodwin S."/>
            <person name="Spatafora J."/>
            <person name="Crous P."/>
            <person name="Grigoriev I."/>
        </authorList>
    </citation>
    <scope>NUCLEOTIDE SEQUENCE</scope>
    <source>
        <strain evidence="1">CBS 122368</strain>
    </source>
</reference>
<accession>A0A6A6J0N1</accession>
<proteinExistence type="predicted"/>
<dbReference type="GeneID" id="54585799"/>
<dbReference type="RefSeq" id="XP_033691072.1">
    <property type="nucleotide sequence ID" value="XM_033832469.1"/>
</dbReference>
<dbReference type="AlphaFoldDB" id="A0A6A6J0N1"/>
<protein>
    <submittedName>
        <fullName evidence="1">Uncharacterized protein</fullName>
    </submittedName>
</protein>
<organism evidence="1 2">
    <name type="scientific">Trematosphaeria pertusa</name>
    <dbReference type="NCBI Taxonomy" id="390896"/>
    <lineage>
        <taxon>Eukaryota</taxon>
        <taxon>Fungi</taxon>
        <taxon>Dikarya</taxon>
        <taxon>Ascomycota</taxon>
        <taxon>Pezizomycotina</taxon>
        <taxon>Dothideomycetes</taxon>
        <taxon>Pleosporomycetidae</taxon>
        <taxon>Pleosporales</taxon>
        <taxon>Massarineae</taxon>
        <taxon>Trematosphaeriaceae</taxon>
        <taxon>Trematosphaeria</taxon>
    </lineage>
</organism>
<name>A0A6A6J0N1_9PLEO</name>
<evidence type="ECO:0000313" key="1">
    <source>
        <dbReference type="EMBL" id="KAF2256068.1"/>
    </source>
</evidence>
<sequence length="60" mass="6559">MCKILAHTEAINTLFETFFAAAAELAVALGTVFHCLMTDTRAYARLVGELRGTAGFRRPL</sequence>
<dbReference type="Proteomes" id="UP000800094">
    <property type="component" value="Unassembled WGS sequence"/>
</dbReference>